<accession>A0A3S3U3T2</accession>
<dbReference type="PANTHER" id="PTHR48098">
    <property type="entry name" value="ENTEROCHELIN ESTERASE-RELATED"/>
    <property type="match status" value="1"/>
</dbReference>
<name>A0A3S3U3T2_9FLAO</name>
<dbReference type="OrthoDB" id="9784036at2"/>
<gene>
    <name evidence="2" type="ORF">EPI11_06110</name>
</gene>
<dbReference type="SUPFAM" id="SSF53474">
    <property type="entry name" value="alpha/beta-Hydrolases"/>
    <property type="match status" value="1"/>
</dbReference>
<feature type="signal peptide" evidence="1">
    <location>
        <begin position="1"/>
        <end position="19"/>
    </location>
</feature>
<evidence type="ECO:0000256" key="1">
    <source>
        <dbReference type="SAM" id="SignalP"/>
    </source>
</evidence>
<protein>
    <submittedName>
        <fullName evidence="2">Alpha/beta hydrolase</fullName>
    </submittedName>
</protein>
<dbReference type="Pfam" id="PF00756">
    <property type="entry name" value="Esterase"/>
    <property type="match status" value="1"/>
</dbReference>
<organism evidence="2 3">
    <name type="scientific">Flavobacterium cerinum</name>
    <dbReference type="NCBI Taxonomy" id="2502784"/>
    <lineage>
        <taxon>Bacteria</taxon>
        <taxon>Pseudomonadati</taxon>
        <taxon>Bacteroidota</taxon>
        <taxon>Flavobacteriia</taxon>
        <taxon>Flavobacteriales</taxon>
        <taxon>Flavobacteriaceae</taxon>
        <taxon>Flavobacterium</taxon>
    </lineage>
</organism>
<evidence type="ECO:0000313" key="3">
    <source>
        <dbReference type="Proteomes" id="UP000287527"/>
    </source>
</evidence>
<sequence>MKSVLTKLLLLLAVFNCFAQIKSKTVGIEGFKSKFVKARNIEIWLPPSYTKDPTKKFPVLYMQDGQNIFNPETSTHNAAWKADSTAKKMIADERIKPFIIVAIWNTDKRFIEYFPEKAAKNFSKKDLKVFEKIKQQEKIKDSELLGDEYLKFLVSELKPYIDKNYRTLSDPENTSICGSSMGALISLYAICEYPNIFGQAACMSTHWPLLFDNTYMPLSEGIKKYVFENLPPPSNHRIYFDHGTKSIDQYYEVHQKAIDNIMKIKGYNNSNWITKKIENAEHTEKAWQERFDEVLTFLYKGKKDFKKSQK</sequence>
<proteinExistence type="predicted"/>
<dbReference type="RefSeq" id="WP_128389061.1">
    <property type="nucleotide sequence ID" value="NZ_SBII01000003.1"/>
</dbReference>
<dbReference type="EMBL" id="SBII01000003">
    <property type="protein sequence ID" value="RWX01524.1"/>
    <property type="molecule type" value="Genomic_DNA"/>
</dbReference>
<keyword evidence="2" id="KW-0378">Hydrolase</keyword>
<evidence type="ECO:0000313" key="2">
    <source>
        <dbReference type="EMBL" id="RWX01524.1"/>
    </source>
</evidence>
<comment type="caution">
    <text evidence="2">The sequence shown here is derived from an EMBL/GenBank/DDBJ whole genome shotgun (WGS) entry which is preliminary data.</text>
</comment>
<dbReference type="AlphaFoldDB" id="A0A3S3U3T2"/>
<dbReference type="InterPro" id="IPR000801">
    <property type="entry name" value="Esterase-like"/>
</dbReference>
<dbReference type="GO" id="GO:0016787">
    <property type="term" value="F:hydrolase activity"/>
    <property type="evidence" value="ECO:0007669"/>
    <property type="project" value="UniProtKB-KW"/>
</dbReference>
<dbReference type="InterPro" id="IPR029058">
    <property type="entry name" value="AB_hydrolase_fold"/>
</dbReference>
<feature type="chain" id="PRO_5018674832" evidence="1">
    <location>
        <begin position="20"/>
        <end position="310"/>
    </location>
</feature>
<reference evidence="2 3" key="1">
    <citation type="submission" date="2019-01" db="EMBL/GenBank/DDBJ databases">
        <title>Flavobacterium sp. nov.,isolated from freshwater.</title>
        <authorList>
            <person name="Zhang R."/>
            <person name="Du Z.-J."/>
        </authorList>
    </citation>
    <scope>NUCLEOTIDE SEQUENCE [LARGE SCALE GENOMIC DNA]</scope>
    <source>
        <strain evidence="2 3">1E403</strain>
    </source>
</reference>
<dbReference type="InterPro" id="IPR050583">
    <property type="entry name" value="Mycobacterial_A85_antigen"/>
</dbReference>
<keyword evidence="3" id="KW-1185">Reference proteome</keyword>
<dbReference type="PANTHER" id="PTHR48098:SF6">
    <property type="entry name" value="FERRI-BACILLIBACTIN ESTERASE BESA"/>
    <property type="match status" value="1"/>
</dbReference>
<keyword evidence="1" id="KW-0732">Signal</keyword>
<dbReference type="Gene3D" id="3.40.50.1820">
    <property type="entry name" value="alpha/beta hydrolase"/>
    <property type="match status" value="1"/>
</dbReference>
<dbReference type="Proteomes" id="UP000287527">
    <property type="component" value="Unassembled WGS sequence"/>
</dbReference>